<comment type="caution">
    <text evidence="1">The sequence shown here is derived from an EMBL/GenBank/DDBJ whole genome shotgun (WGS) entry which is preliminary data.</text>
</comment>
<protein>
    <submittedName>
        <fullName evidence="1">Uncharacterized protein</fullName>
    </submittedName>
</protein>
<evidence type="ECO:0000313" key="2">
    <source>
        <dbReference type="Proteomes" id="UP000640426"/>
    </source>
</evidence>
<name>A0ABS0XLI5_9SPHN</name>
<accession>A0ABS0XLI5</accession>
<evidence type="ECO:0000313" key="1">
    <source>
        <dbReference type="EMBL" id="MBJ6120893.1"/>
    </source>
</evidence>
<reference evidence="2" key="1">
    <citation type="submission" date="2020-12" db="EMBL/GenBank/DDBJ databases">
        <title>Hymenobacter sp.</title>
        <authorList>
            <person name="Kim M.K."/>
        </authorList>
    </citation>
    <scope>NUCLEOTIDE SEQUENCE [LARGE SCALE GENOMIC DNA]</scope>
    <source>
        <strain evidence="2">BT553</strain>
    </source>
</reference>
<gene>
    <name evidence="1" type="ORF">JAO74_03695</name>
</gene>
<sequence length="84" mass="9085">MNTDQITEILAAVSMGEMTVADASQRLAHETGNIEKSTAGEAYGKWHDALRTARDYVADAAKGKLTYEDSGEGFAAMAREDLPY</sequence>
<dbReference type="Proteomes" id="UP000640426">
    <property type="component" value="Unassembled WGS sequence"/>
</dbReference>
<dbReference type="RefSeq" id="WP_199036111.1">
    <property type="nucleotide sequence ID" value="NZ_JAELXS010000002.1"/>
</dbReference>
<keyword evidence="2" id="KW-1185">Reference proteome</keyword>
<organism evidence="1 2">
    <name type="scientific">Sphingomonas mollis</name>
    <dbReference type="NCBI Taxonomy" id="2795726"/>
    <lineage>
        <taxon>Bacteria</taxon>
        <taxon>Pseudomonadati</taxon>
        <taxon>Pseudomonadota</taxon>
        <taxon>Alphaproteobacteria</taxon>
        <taxon>Sphingomonadales</taxon>
        <taxon>Sphingomonadaceae</taxon>
        <taxon>Sphingomonas</taxon>
    </lineage>
</organism>
<dbReference type="EMBL" id="JAELXS010000002">
    <property type="protein sequence ID" value="MBJ6120893.1"/>
    <property type="molecule type" value="Genomic_DNA"/>
</dbReference>
<proteinExistence type="predicted"/>